<comment type="caution">
    <text evidence="1">The sequence shown here is derived from an EMBL/GenBank/DDBJ whole genome shotgun (WGS) entry which is preliminary data.</text>
</comment>
<accession>A0A1Y4L7Q1</accession>
<protein>
    <submittedName>
        <fullName evidence="1">Uncharacterized protein</fullName>
    </submittedName>
</protein>
<reference evidence="2" key="1">
    <citation type="submission" date="2017-04" db="EMBL/GenBank/DDBJ databases">
        <title>Function of individual gut microbiota members based on whole genome sequencing of pure cultures obtained from chicken caecum.</title>
        <authorList>
            <person name="Medvecky M."/>
            <person name="Cejkova D."/>
            <person name="Polansky O."/>
            <person name="Karasova D."/>
            <person name="Kubasova T."/>
            <person name="Cizek A."/>
            <person name="Rychlik I."/>
        </authorList>
    </citation>
    <scope>NUCLEOTIDE SEQUENCE [LARGE SCALE GENOMIC DNA]</scope>
    <source>
        <strain evidence="2">An180</strain>
    </source>
</reference>
<proteinExistence type="predicted"/>
<sequence>MDYALYDKVQAELGMIADVYGKECKNIIDSACNDPVMRDALLDLTKATQNALNQLAGCISESLIASSK</sequence>
<name>A0A1Y4L7Q1_9FIRM</name>
<dbReference type="RefSeq" id="WP_087372473.1">
    <property type="nucleotide sequence ID" value="NZ_NFKK01000007.1"/>
</dbReference>
<dbReference type="Proteomes" id="UP000195897">
    <property type="component" value="Unassembled WGS sequence"/>
</dbReference>
<dbReference type="EMBL" id="NFKK01000007">
    <property type="protein sequence ID" value="OUP52784.1"/>
    <property type="molecule type" value="Genomic_DNA"/>
</dbReference>
<evidence type="ECO:0000313" key="2">
    <source>
        <dbReference type="Proteomes" id="UP000195897"/>
    </source>
</evidence>
<evidence type="ECO:0000313" key="1">
    <source>
        <dbReference type="EMBL" id="OUP52784.1"/>
    </source>
</evidence>
<organism evidence="1 2">
    <name type="scientific">Butyricicoccus pullicaecorum</name>
    <dbReference type="NCBI Taxonomy" id="501571"/>
    <lineage>
        <taxon>Bacteria</taxon>
        <taxon>Bacillati</taxon>
        <taxon>Bacillota</taxon>
        <taxon>Clostridia</taxon>
        <taxon>Eubacteriales</taxon>
        <taxon>Butyricicoccaceae</taxon>
        <taxon>Butyricicoccus</taxon>
    </lineage>
</organism>
<gene>
    <name evidence="1" type="ORF">B5F17_07315</name>
</gene>
<dbReference type="AlphaFoldDB" id="A0A1Y4L7Q1"/>